<gene>
    <name evidence="5" type="ORF">B1B_10706</name>
</gene>
<keyword evidence="2 5" id="KW-0808">Transferase</keyword>
<sequence length="353" mass="39352">MDGPERAGMRREDFHYDLPDERIARYPTPERSASRLLIVEPGGFSDRHMRDWPDLLTPQDLVVFNNSKVMPARLSGRKDSGGRVEILITEILSPVRARALIRSSKPPRAGTGCRLEAGVRLTVAGRDPEGWVVEHDRGEGWAWLERVGHVPIPPYLDRPDEPTDRERYQTVYAKYMGSVAAPTAGLHFDACLLDALAQRGIQTVEVTLHVGPGTFEPVRTERIEDHRMHEEAYTVSPEAAERLTRVREAGGRIVAVGTTVVRTLETLAQNAAPGQALRPGSGRTRLFIRPGFVFRLTDALLTNFHQPQSTLLPLVAAFAGTERIRAAYAHALSHGYRFLSYGDAMWIPRRDGV</sequence>
<reference evidence="5" key="1">
    <citation type="submission" date="2013-08" db="EMBL/GenBank/DDBJ databases">
        <authorList>
            <person name="Mendez C."/>
            <person name="Richter M."/>
            <person name="Ferrer M."/>
            <person name="Sanchez J."/>
        </authorList>
    </citation>
    <scope>NUCLEOTIDE SEQUENCE</scope>
</reference>
<dbReference type="InterPro" id="IPR036100">
    <property type="entry name" value="QueA_sf"/>
</dbReference>
<dbReference type="InterPro" id="IPR042119">
    <property type="entry name" value="QueA_dom2"/>
</dbReference>
<dbReference type="NCBIfam" id="TIGR00113">
    <property type="entry name" value="queA"/>
    <property type="match status" value="1"/>
</dbReference>
<evidence type="ECO:0000313" key="5">
    <source>
        <dbReference type="EMBL" id="EQD52472.1"/>
    </source>
</evidence>
<name>T1A689_9ZZZZ</name>
<dbReference type="PANTHER" id="PTHR30307">
    <property type="entry name" value="S-ADENOSYLMETHIONINE:TRNA RIBOSYLTRANSFERASE-ISOMERASE"/>
    <property type="match status" value="1"/>
</dbReference>
<dbReference type="Gene3D" id="3.40.1780.10">
    <property type="entry name" value="QueA-like"/>
    <property type="match status" value="2"/>
</dbReference>
<proteinExistence type="inferred from homology"/>
<reference evidence="5" key="2">
    <citation type="journal article" date="2014" name="ISME J.">
        <title>Microbial stratification in low pH oxic and suboxic macroscopic growths along an acid mine drainage.</title>
        <authorList>
            <person name="Mendez-Garcia C."/>
            <person name="Mesa V."/>
            <person name="Sprenger R.R."/>
            <person name="Richter M."/>
            <person name="Diez M.S."/>
            <person name="Solano J."/>
            <person name="Bargiela R."/>
            <person name="Golyshina O.V."/>
            <person name="Manteca A."/>
            <person name="Ramos J.L."/>
            <person name="Gallego J.R."/>
            <person name="Llorente I."/>
            <person name="Martins Dos Santos V.A."/>
            <person name="Jensen O.N."/>
            <person name="Pelaez A.I."/>
            <person name="Sanchez J."/>
            <person name="Ferrer M."/>
        </authorList>
    </citation>
    <scope>NUCLEOTIDE SEQUENCE</scope>
</reference>
<dbReference type="PANTHER" id="PTHR30307:SF0">
    <property type="entry name" value="S-ADENOSYLMETHIONINE:TRNA RIBOSYLTRANSFERASE-ISOMERASE"/>
    <property type="match status" value="1"/>
</dbReference>
<dbReference type="InterPro" id="IPR003699">
    <property type="entry name" value="QueA"/>
</dbReference>
<dbReference type="GO" id="GO:0008616">
    <property type="term" value="P:tRNA queuosine(34) biosynthetic process"/>
    <property type="evidence" value="ECO:0007669"/>
    <property type="project" value="UniProtKB-KW"/>
</dbReference>
<organism evidence="5">
    <name type="scientific">mine drainage metagenome</name>
    <dbReference type="NCBI Taxonomy" id="410659"/>
    <lineage>
        <taxon>unclassified sequences</taxon>
        <taxon>metagenomes</taxon>
        <taxon>ecological metagenomes</taxon>
    </lineage>
</organism>
<dbReference type="SUPFAM" id="SSF111337">
    <property type="entry name" value="QueA-like"/>
    <property type="match status" value="1"/>
</dbReference>
<evidence type="ECO:0000256" key="4">
    <source>
        <dbReference type="ARBA" id="ARBA00022785"/>
    </source>
</evidence>
<keyword evidence="4" id="KW-0671">Queuosine biosynthesis</keyword>
<evidence type="ECO:0000256" key="1">
    <source>
        <dbReference type="ARBA" id="ARBA00022490"/>
    </source>
</evidence>
<dbReference type="GO" id="GO:0051075">
    <property type="term" value="F:S-adenosylmethionine:tRNA ribosyltransferase-isomerase activity"/>
    <property type="evidence" value="ECO:0007669"/>
    <property type="project" value="TreeGrafter"/>
</dbReference>
<keyword evidence="1" id="KW-0963">Cytoplasm</keyword>
<keyword evidence="3" id="KW-0949">S-adenosyl-L-methionine</keyword>
<dbReference type="AlphaFoldDB" id="T1A689"/>
<accession>T1A689</accession>
<keyword evidence="5" id="KW-0413">Isomerase</keyword>
<comment type="caution">
    <text evidence="5">The sequence shown here is derived from an EMBL/GenBank/DDBJ whole genome shotgun (WGS) entry which is preliminary data.</text>
</comment>
<dbReference type="EMBL" id="AUZY01006963">
    <property type="protein sequence ID" value="EQD52472.1"/>
    <property type="molecule type" value="Genomic_DNA"/>
</dbReference>
<evidence type="ECO:0000256" key="2">
    <source>
        <dbReference type="ARBA" id="ARBA00022679"/>
    </source>
</evidence>
<dbReference type="InterPro" id="IPR042118">
    <property type="entry name" value="QueA_dom1"/>
</dbReference>
<dbReference type="Pfam" id="PF02547">
    <property type="entry name" value="Queuosine_synth"/>
    <property type="match status" value="1"/>
</dbReference>
<protein>
    <submittedName>
        <fullName evidence="5">S-adenosylmethionine/tRNA-ribosyltransferase-isomerase</fullName>
    </submittedName>
</protein>
<dbReference type="NCBIfam" id="NF001140">
    <property type="entry name" value="PRK00147.1"/>
    <property type="match status" value="1"/>
</dbReference>
<evidence type="ECO:0000256" key="3">
    <source>
        <dbReference type="ARBA" id="ARBA00022691"/>
    </source>
</evidence>
<dbReference type="HAMAP" id="MF_00113">
    <property type="entry name" value="QueA"/>
    <property type="match status" value="1"/>
</dbReference>
<dbReference type="Gene3D" id="2.40.10.240">
    <property type="entry name" value="QueA-like"/>
    <property type="match status" value="1"/>
</dbReference>